<dbReference type="OrthoDB" id="8156917at2"/>
<protein>
    <submittedName>
        <fullName evidence="1">Nitroreductase</fullName>
    </submittedName>
</protein>
<dbReference type="RefSeq" id="WP_120023084.1">
    <property type="nucleotide sequence ID" value="NZ_QZFV01000069.1"/>
</dbReference>
<dbReference type="GO" id="GO:0016491">
    <property type="term" value="F:oxidoreductase activity"/>
    <property type="evidence" value="ECO:0007669"/>
    <property type="project" value="InterPro"/>
</dbReference>
<name>A0A419I6T9_9PSEU</name>
<dbReference type="SUPFAM" id="SSF55469">
    <property type="entry name" value="FMN-dependent nitroreductase-like"/>
    <property type="match status" value="2"/>
</dbReference>
<dbReference type="NCBIfam" id="NF047509">
    <property type="entry name" value="Rv3131_FMN_oxido"/>
    <property type="match status" value="1"/>
</dbReference>
<sequence>MKKAAEAADRGRGDWTPAEAEVLGRSVLRAPSVHNTQPWKVELADGAVLLRERTDVALPHHDPRRRDLAMSCGTALANLELAVRVLGRRADIAVLPDPARPDLIASIGTVGSLPPVDDELRRYGAITARRSHRAEFTGLPVSPDQLRTVLRAAVTTGVEARVLPGTAQLAKYLDHAARVIRDDGAYQRELALWTIRDEKAHRHGAGLGYSALPPGELPWAGLVRQRTALPDRPGLRERLEAETMLLFSTAGDARIDHIRAGYALERGWLEAVAHGIAGAVLTQPLHVPEVRSALCEDYRLPGFPHALLRLGRTTRAVPGSPRRNLAEVLGEDWQERG</sequence>
<accession>A0A419I6T9</accession>
<reference evidence="1 2" key="1">
    <citation type="submission" date="2018-09" db="EMBL/GenBank/DDBJ databases">
        <title>YIM PH 21725 draft genome.</title>
        <authorList>
            <person name="Miao C."/>
        </authorList>
    </citation>
    <scope>NUCLEOTIDE SEQUENCE [LARGE SCALE GENOMIC DNA]</scope>
    <source>
        <strain evidence="2">YIM PH21725</strain>
    </source>
</reference>
<dbReference type="InterPro" id="IPR000415">
    <property type="entry name" value="Nitroreductase-like"/>
</dbReference>
<dbReference type="Proteomes" id="UP000285112">
    <property type="component" value="Unassembled WGS sequence"/>
</dbReference>
<evidence type="ECO:0000313" key="1">
    <source>
        <dbReference type="EMBL" id="RJQ87285.1"/>
    </source>
</evidence>
<gene>
    <name evidence="1" type="ORF">D5S19_10115</name>
</gene>
<keyword evidence="2" id="KW-1185">Reference proteome</keyword>
<proteinExistence type="predicted"/>
<dbReference type="Gene3D" id="3.40.109.10">
    <property type="entry name" value="NADH Oxidase"/>
    <property type="match status" value="1"/>
</dbReference>
<comment type="caution">
    <text evidence="1">The sequence shown here is derived from an EMBL/GenBank/DDBJ whole genome shotgun (WGS) entry which is preliminary data.</text>
</comment>
<dbReference type="EMBL" id="QZFV01000069">
    <property type="protein sequence ID" value="RJQ87285.1"/>
    <property type="molecule type" value="Genomic_DNA"/>
</dbReference>
<dbReference type="AlphaFoldDB" id="A0A419I6T9"/>
<evidence type="ECO:0000313" key="2">
    <source>
        <dbReference type="Proteomes" id="UP000285112"/>
    </source>
</evidence>
<organism evidence="1 2">
    <name type="scientific">Amycolatopsis panacis</name>
    <dbReference type="NCBI Taxonomy" id="2340917"/>
    <lineage>
        <taxon>Bacteria</taxon>
        <taxon>Bacillati</taxon>
        <taxon>Actinomycetota</taxon>
        <taxon>Actinomycetes</taxon>
        <taxon>Pseudonocardiales</taxon>
        <taxon>Pseudonocardiaceae</taxon>
        <taxon>Amycolatopsis</taxon>
    </lineage>
</organism>